<evidence type="ECO:0000256" key="9">
    <source>
        <dbReference type="ARBA" id="ARBA00022884"/>
    </source>
</evidence>
<dbReference type="CDD" id="cd18088">
    <property type="entry name" value="Nep1-like"/>
    <property type="match status" value="1"/>
</dbReference>
<dbReference type="GO" id="GO:0070475">
    <property type="term" value="P:rRNA base methylation"/>
    <property type="evidence" value="ECO:0007669"/>
    <property type="project" value="InterPro"/>
</dbReference>
<dbReference type="GO" id="GO:0070037">
    <property type="term" value="F:rRNA (pseudouridine) methyltransferase activity"/>
    <property type="evidence" value="ECO:0007669"/>
    <property type="project" value="InterPro"/>
</dbReference>
<comment type="similarity">
    <text evidence="2">Belongs to the class IV-like SAM-binding methyltransferase superfamily. RNA methyltransferase NEP1 family.</text>
</comment>
<dbReference type="InterPro" id="IPR029026">
    <property type="entry name" value="tRNA_m1G_MTases_N"/>
</dbReference>
<reference evidence="11 12" key="1">
    <citation type="journal article" date="2015" name="Genome Biol. Evol.">
        <title>Comparative Genomics of a Bacterivorous Green Alga Reveals Evolutionary Causalities and Consequences of Phago-Mixotrophic Mode of Nutrition.</title>
        <authorList>
            <person name="Burns J.A."/>
            <person name="Paasch A."/>
            <person name="Narechania A."/>
            <person name="Kim E."/>
        </authorList>
    </citation>
    <scope>NUCLEOTIDE SEQUENCE [LARGE SCALE GENOMIC DNA]</scope>
    <source>
        <strain evidence="11 12">PLY_AMNH</strain>
    </source>
</reference>
<sequence length="221" mass="24457">MEPPPVEEEKKDSSGIYFVLEKAHLELGKVGKTYQLLNSDDHANFIKRQKKDPAEYRPDILHQSLLAILDSPLNKSGRVKGIYVHTTKDVLISVNPTIRIPRTFRRFCGLIAQLLQKLSIRASNGPDKLMKVIKNPVTKYIPAGAKRVGLSFSAPEVKPLATFVQCIEPDSSTVFVVGAMAHGKVEVTYVDNMMSVSQYPLSAACCLGKICNALEAKYDII</sequence>
<dbReference type="InterPro" id="IPR029028">
    <property type="entry name" value="Alpha/beta_knot_MTases"/>
</dbReference>
<evidence type="ECO:0000256" key="3">
    <source>
        <dbReference type="ARBA" id="ARBA00022517"/>
    </source>
</evidence>
<evidence type="ECO:0000256" key="5">
    <source>
        <dbReference type="ARBA" id="ARBA00022603"/>
    </source>
</evidence>
<dbReference type="InterPro" id="IPR005304">
    <property type="entry name" value="Rbsml_bgen_MeTrfase_EMG1/NEP1"/>
</dbReference>
<dbReference type="PANTHER" id="PTHR12636">
    <property type="entry name" value="NEP1/MRA1"/>
    <property type="match status" value="1"/>
</dbReference>
<dbReference type="GO" id="GO:0019843">
    <property type="term" value="F:rRNA binding"/>
    <property type="evidence" value="ECO:0007669"/>
    <property type="project" value="UniProtKB-KW"/>
</dbReference>
<comment type="caution">
    <text evidence="11">The sequence shown here is derived from an EMBL/GenBank/DDBJ whole genome shotgun (WGS) entry which is preliminary data.</text>
</comment>
<keyword evidence="12" id="KW-1185">Reference proteome</keyword>
<keyword evidence="5" id="KW-0489">Methyltransferase</keyword>
<dbReference type="GO" id="GO:0032040">
    <property type="term" value="C:small-subunit processome"/>
    <property type="evidence" value="ECO:0007669"/>
    <property type="project" value="TreeGrafter"/>
</dbReference>
<dbReference type="SUPFAM" id="SSF75217">
    <property type="entry name" value="alpha/beta knot"/>
    <property type="match status" value="1"/>
</dbReference>
<evidence type="ECO:0000256" key="1">
    <source>
        <dbReference type="ARBA" id="ARBA00004604"/>
    </source>
</evidence>
<protein>
    <recommendedName>
        <fullName evidence="13">Ribosomal RNA small subunit methyltransferase NEP1</fullName>
    </recommendedName>
</protein>
<comment type="subcellular location">
    <subcellularLocation>
        <location evidence="1">Nucleus</location>
        <location evidence="1">Nucleolus</location>
    </subcellularLocation>
</comment>
<organism evidence="11 12">
    <name type="scientific">Cymbomonas tetramitiformis</name>
    <dbReference type="NCBI Taxonomy" id="36881"/>
    <lineage>
        <taxon>Eukaryota</taxon>
        <taxon>Viridiplantae</taxon>
        <taxon>Chlorophyta</taxon>
        <taxon>Pyramimonadophyceae</taxon>
        <taxon>Pyramimonadales</taxon>
        <taxon>Pyramimonadaceae</taxon>
        <taxon>Cymbomonas</taxon>
    </lineage>
</organism>
<evidence type="ECO:0000313" key="11">
    <source>
        <dbReference type="EMBL" id="KAK3248686.1"/>
    </source>
</evidence>
<keyword evidence="7" id="KW-0949">S-adenosyl-L-methionine</keyword>
<evidence type="ECO:0000256" key="4">
    <source>
        <dbReference type="ARBA" id="ARBA00022552"/>
    </source>
</evidence>
<evidence type="ECO:0000256" key="7">
    <source>
        <dbReference type="ARBA" id="ARBA00022691"/>
    </source>
</evidence>
<dbReference type="Proteomes" id="UP001190700">
    <property type="component" value="Unassembled WGS sequence"/>
</dbReference>
<gene>
    <name evidence="11" type="ORF">CYMTET_41856</name>
</gene>
<evidence type="ECO:0000256" key="6">
    <source>
        <dbReference type="ARBA" id="ARBA00022679"/>
    </source>
</evidence>
<evidence type="ECO:0000256" key="8">
    <source>
        <dbReference type="ARBA" id="ARBA00022730"/>
    </source>
</evidence>
<evidence type="ECO:0000256" key="2">
    <source>
        <dbReference type="ARBA" id="ARBA00008115"/>
    </source>
</evidence>
<dbReference type="Gene3D" id="3.40.1280.10">
    <property type="match status" value="1"/>
</dbReference>
<keyword evidence="4" id="KW-0698">rRNA processing</keyword>
<keyword evidence="10" id="KW-0539">Nucleus</keyword>
<keyword evidence="6" id="KW-0808">Transferase</keyword>
<dbReference type="PANTHER" id="PTHR12636:SF5">
    <property type="entry name" value="RIBOSOMAL RNA SMALL SUBUNIT METHYLTRANSFERASE NEP1"/>
    <property type="match status" value="1"/>
</dbReference>
<evidence type="ECO:0000313" key="12">
    <source>
        <dbReference type="Proteomes" id="UP001190700"/>
    </source>
</evidence>
<keyword evidence="3" id="KW-0690">Ribosome biogenesis</keyword>
<evidence type="ECO:0008006" key="13">
    <source>
        <dbReference type="Google" id="ProtNLM"/>
    </source>
</evidence>
<accession>A0AAE0C592</accession>
<proteinExistence type="inferred from homology"/>
<evidence type="ECO:0000256" key="10">
    <source>
        <dbReference type="ARBA" id="ARBA00023242"/>
    </source>
</evidence>
<dbReference type="FunFam" id="3.40.1280.10:FF:000003">
    <property type="entry name" value="Ribosomal RNA small subunit methyltransferase"/>
    <property type="match status" value="1"/>
</dbReference>
<keyword evidence="9" id="KW-0694">RNA-binding</keyword>
<dbReference type="EMBL" id="LGRX02027869">
    <property type="protein sequence ID" value="KAK3248686.1"/>
    <property type="molecule type" value="Genomic_DNA"/>
</dbReference>
<dbReference type="AlphaFoldDB" id="A0AAE0C592"/>
<dbReference type="Pfam" id="PF03587">
    <property type="entry name" value="EMG1"/>
    <property type="match status" value="1"/>
</dbReference>
<name>A0AAE0C592_9CHLO</name>
<keyword evidence="8" id="KW-0699">rRNA-binding</keyword>